<reference evidence="1" key="1">
    <citation type="submission" date="2022-12" db="EMBL/GenBank/DDBJ databases">
        <title>Peptostreptococcus.</title>
        <authorList>
            <person name="Lee S.H."/>
        </authorList>
    </citation>
    <scope>NUCLEOTIDE SEQUENCE</scope>
    <source>
        <strain evidence="1">CBA3647</strain>
    </source>
</reference>
<protein>
    <submittedName>
        <fullName evidence="1">Uncharacterized protein</fullName>
    </submittedName>
</protein>
<dbReference type="InterPro" id="IPR046681">
    <property type="entry name" value="DUF6551"/>
</dbReference>
<keyword evidence="2" id="KW-1185">Reference proteome</keyword>
<name>A0ABY7JQ88_9FIRM</name>
<dbReference type="Pfam" id="PF20188">
    <property type="entry name" value="DUF6551"/>
    <property type="match status" value="1"/>
</dbReference>
<organism evidence="1 2">
    <name type="scientific">Peptostreptococcus equinus</name>
    <dbReference type="NCBI Taxonomy" id="3003601"/>
    <lineage>
        <taxon>Bacteria</taxon>
        <taxon>Bacillati</taxon>
        <taxon>Bacillota</taxon>
        <taxon>Clostridia</taxon>
        <taxon>Peptostreptococcales</taxon>
        <taxon>Peptostreptococcaceae</taxon>
        <taxon>Peptostreptococcus</taxon>
    </lineage>
</organism>
<accession>A0ABY7JQ88</accession>
<evidence type="ECO:0000313" key="2">
    <source>
        <dbReference type="Proteomes" id="UP001164187"/>
    </source>
</evidence>
<sequence length="285" mass="32475">MEDLLNYVPNVHFEQIPIKNLVSNQNYQRNLSTRHVQRAAANFDLYQVNPVKVSRRDGINYVFNGQHTIEIIALVSGSRETPVWCMIYDELEYTEEADIFANQMKYVKPLLPYETFMASIEAGSDKHLIIQDLVESYNLTLSSAKIPGGICAISTLETIYDKHGFHVLDHVLRLLIGTWEGEPNSLSANMLNGVARLVAAYGDQIKDTVFKERLGRVSIKTLSQTAKDRRVGSLGYAEAILIFYNKRSKVHLTWDKLYAKKPTRKNKADDLIEYEPQEDDASDDE</sequence>
<dbReference type="RefSeq" id="WP_269310778.1">
    <property type="nucleotide sequence ID" value="NZ_CP114052.1"/>
</dbReference>
<dbReference type="Proteomes" id="UP001164187">
    <property type="component" value="Chromosome"/>
</dbReference>
<evidence type="ECO:0000313" key="1">
    <source>
        <dbReference type="EMBL" id="WAW14117.1"/>
    </source>
</evidence>
<dbReference type="EMBL" id="CP114052">
    <property type="protein sequence ID" value="WAW14117.1"/>
    <property type="molecule type" value="Genomic_DNA"/>
</dbReference>
<gene>
    <name evidence="1" type="ORF">O0R46_05790</name>
</gene>
<proteinExistence type="predicted"/>